<name>A0A183JPT2_9TREM</name>
<dbReference type="EMBL" id="UZAK01006625">
    <property type="protein sequence ID" value="VDO90623.1"/>
    <property type="molecule type" value="Genomic_DNA"/>
</dbReference>
<dbReference type="Proteomes" id="UP000279833">
    <property type="component" value="Unassembled WGS sequence"/>
</dbReference>
<proteinExistence type="predicted"/>
<keyword evidence="3" id="KW-1185">Reference proteome</keyword>
<evidence type="ECO:0000313" key="3">
    <source>
        <dbReference type="Proteomes" id="UP000279833"/>
    </source>
</evidence>
<reference evidence="4" key="1">
    <citation type="submission" date="2016-06" db="UniProtKB">
        <authorList>
            <consortium name="WormBaseParasite"/>
        </authorList>
    </citation>
    <scope>IDENTIFICATION</scope>
</reference>
<evidence type="ECO:0000313" key="4">
    <source>
        <dbReference type="WBParaSite" id="SCUD_0000471901-mRNA-1"/>
    </source>
</evidence>
<dbReference type="AlphaFoldDB" id="A0A183JPT2"/>
<reference evidence="2 3" key="2">
    <citation type="submission" date="2018-11" db="EMBL/GenBank/DDBJ databases">
        <authorList>
            <consortium name="Pathogen Informatics"/>
        </authorList>
    </citation>
    <scope>NUCLEOTIDE SEQUENCE [LARGE SCALE GENOMIC DNA]</scope>
    <source>
        <strain evidence="2">Dakar</strain>
        <strain evidence="3">Dakar, Senegal</strain>
    </source>
</reference>
<protein>
    <submittedName>
        <fullName evidence="4">Reverse transcriptase domain-containing protein</fullName>
    </submittedName>
</protein>
<feature type="region of interest" description="Disordered" evidence="1">
    <location>
        <begin position="107"/>
        <end position="126"/>
    </location>
</feature>
<organism evidence="4">
    <name type="scientific">Schistosoma curassoni</name>
    <dbReference type="NCBI Taxonomy" id="6186"/>
    <lineage>
        <taxon>Eukaryota</taxon>
        <taxon>Metazoa</taxon>
        <taxon>Spiralia</taxon>
        <taxon>Lophotrochozoa</taxon>
        <taxon>Platyhelminthes</taxon>
        <taxon>Trematoda</taxon>
        <taxon>Digenea</taxon>
        <taxon>Strigeidida</taxon>
        <taxon>Schistosomatoidea</taxon>
        <taxon>Schistosomatidae</taxon>
        <taxon>Schistosoma</taxon>
    </lineage>
</organism>
<accession>A0A183JPT2</accession>
<feature type="compositionally biased region" description="Polar residues" evidence="1">
    <location>
        <begin position="107"/>
        <end position="120"/>
    </location>
</feature>
<dbReference type="WBParaSite" id="SCUD_0000471901-mRNA-1">
    <property type="protein sequence ID" value="SCUD_0000471901-mRNA-1"/>
    <property type="gene ID" value="SCUD_0000471901"/>
</dbReference>
<evidence type="ECO:0000256" key="1">
    <source>
        <dbReference type="SAM" id="MobiDB-lite"/>
    </source>
</evidence>
<evidence type="ECO:0000313" key="2">
    <source>
        <dbReference type="EMBL" id="VDO90623.1"/>
    </source>
</evidence>
<gene>
    <name evidence="2" type="ORF">SCUD_LOCUS4719</name>
</gene>
<sequence>MLKKTTSLPAASVTVGLNIHKEKSKILRYNKACTDPITIEGEALEDVKTFIYLGSIIDDHSGGSDEDVKARIGKSRANQNFQYKCQNTSTIWGGNLENCESHHSEDTNVYSQLSTQNTSDPLAGHY</sequence>